<feature type="region of interest" description="Disordered" evidence="1">
    <location>
        <begin position="183"/>
        <end position="202"/>
    </location>
</feature>
<feature type="region of interest" description="Disordered" evidence="1">
    <location>
        <begin position="1"/>
        <end position="130"/>
    </location>
</feature>
<feature type="compositionally biased region" description="Basic and acidic residues" evidence="1">
    <location>
        <begin position="96"/>
        <end position="109"/>
    </location>
</feature>
<dbReference type="EMBL" id="ML995475">
    <property type="protein sequence ID" value="KAF2146854.1"/>
    <property type="molecule type" value="Genomic_DNA"/>
</dbReference>
<dbReference type="RefSeq" id="XP_033402563.1">
    <property type="nucleotide sequence ID" value="XM_033545950.1"/>
</dbReference>
<feature type="non-terminal residue" evidence="2">
    <location>
        <position position="202"/>
    </location>
</feature>
<accession>A0A6A6BUF2</accession>
<dbReference type="OrthoDB" id="2537141at2759"/>
<reference evidence="2" key="1">
    <citation type="journal article" date="2020" name="Stud. Mycol.">
        <title>101 Dothideomycetes genomes: a test case for predicting lifestyles and emergence of pathogens.</title>
        <authorList>
            <person name="Haridas S."/>
            <person name="Albert R."/>
            <person name="Binder M."/>
            <person name="Bloem J."/>
            <person name="Labutti K."/>
            <person name="Salamov A."/>
            <person name="Andreopoulos B."/>
            <person name="Baker S."/>
            <person name="Barry K."/>
            <person name="Bills G."/>
            <person name="Bluhm B."/>
            <person name="Cannon C."/>
            <person name="Castanera R."/>
            <person name="Culley D."/>
            <person name="Daum C."/>
            <person name="Ezra D."/>
            <person name="Gonzalez J."/>
            <person name="Henrissat B."/>
            <person name="Kuo A."/>
            <person name="Liang C."/>
            <person name="Lipzen A."/>
            <person name="Lutzoni F."/>
            <person name="Magnuson J."/>
            <person name="Mondo S."/>
            <person name="Nolan M."/>
            <person name="Ohm R."/>
            <person name="Pangilinan J."/>
            <person name="Park H.-J."/>
            <person name="Ramirez L."/>
            <person name="Alfaro M."/>
            <person name="Sun H."/>
            <person name="Tritt A."/>
            <person name="Yoshinaga Y."/>
            <person name="Zwiers L.-H."/>
            <person name="Turgeon B."/>
            <person name="Goodwin S."/>
            <person name="Spatafora J."/>
            <person name="Crous P."/>
            <person name="Grigoriev I."/>
        </authorList>
    </citation>
    <scope>NUCLEOTIDE SEQUENCE</scope>
    <source>
        <strain evidence="2">CBS 121167</strain>
    </source>
</reference>
<feature type="compositionally biased region" description="Polar residues" evidence="1">
    <location>
        <begin position="1"/>
        <end position="15"/>
    </location>
</feature>
<protein>
    <submittedName>
        <fullName evidence="2">Uncharacterized protein</fullName>
    </submittedName>
</protein>
<feature type="compositionally biased region" description="Basic residues" evidence="1">
    <location>
        <begin position="110"/>
        <end position="125"/>
    </location>
</feature>
<evidence type="ECO:0000256" key="1">
    <source>
        <dbReference type="SAM" id="MobiDB-lite"/>
    </source>
</evidence>
<evidence type="ECO:0000313" key="2">
    <source>
        <dbReference type="EMBL" id="KAF2146854.1"/>
    </source>
</evidence>
<keyword evidence="3" id="KW-1185">Reference proteome</keyword>
<organism evidence="2 3">
    <name type="scientific">Aplosporella prunicola CBS 121167</name>
    <dbReference type="NCBI Taxonomy" id="1176127"/>
    <lineage>
        <taxon>Eukaryota</taxon>
        <taxon>Fungi</taxon>
        <taxon>Dikarya</taxon>
        <taxon>Ascomycota</taxon>
        <taxon>Pezizomycotina</taxon>
        <taxon>Dothideomycetes</taxon>
        <taxon>Dothideomycetes incertae sedis</taxon>
        <taxon>Botryosphaeriales</taxon>
        <taxon>Aplosporellaceae</taxon>
        <taxon>Aplosporella</taxon>
    </lineage>
</organism>
<dbReference type="GeneID" id="54303456"/>
<dbReference type="Proteomes" id="UP000799438">
    <property type="component" value="Unassembled WGS sequence"/>
</dbReference>
<gene>
    <name evidence="2" type="ORF">K452DRAFT_355288</name>
</gene>
<evidence type="ECO:0000313" key="3">
    <source>
        <dbReference type="Proteomes" id="UP000799438"/>
    </source>
</evidence>
<dbReference type="AlphaFoldDB" id="A0A6A6BUF2"/>
<sequence>MNIQSWLEQTETPTTLGLPAALRAREPAAQDALRPSPRHKRPRHLPSSDSSLLRVDRPLETPGAAADDDLTFADDAAASIHSPPVQYARRPRHKTRPDTYEPRKDDAEQRRKKHHKPKERRSKRRDKPDGLVHTFHAKHVARDRLTLKPKENLGLFKKGRASSPVRGRGLPDLVFSEMRFLQKHSDSHEANSRDEQGHAVIP</sequence>
<proteinExistence type="predicted"/>
<name>A0A6A6BUF2_9PEZI</name>